<comment type="cofactor">
    <cofactor evidence="1">
        <name>Co(2+)</name>
        <dbReference type="ChEBI" id="CHEBI:48828"/>
    </cofactor>
</comment>
<evidence type="ECO:0000256" key="7">
    <source>
        <dbReference type="ARBA" id="ARBA00022723"/>
    </source>
</evidence>
<dbReference type="GO" id="GO:0006508">
    <property type="term" value="P:proteolysis"/>
    <property type="evidence" value="ECO:0007669"/>
    <property type="project" value="UniProtKB-KW"/>
</dbReference>
<evidence type="ECO:0000256" key="1">
    <source>
        <dbReference type="ARBA" id="ARBA00001941"/>
    </source>
</evidence>
<gene>
    <name evidence="10" type="ORF">IAA84_04910</name>
</gene>
<sequence length="371" mass="40994">MIHPRVRQLADNLIVHSIGLKPGEKVLIEGFDSRSDFICALVQAAYSAGGVPFVHLQDQRVQRSLLMGLSAGQAETTATHEAALMAQMDAYIGVRAADNTFETSDVPPEKMELYASVVQKRVHGEIRVPKTRWVVMRWPTPSMAQHAAMSTEAFEDFFFDVCCLDYERMGRAMQPLVERLERANDVHIVGPGTDLRFSIAGMPAIPCDGHLNIPDGEVYTAPVRDSVNGTITYNTKSTYQGVSFENISFTFQNGKIVKATSSDAQRLNAILDTDEGARYVGEWALGVNPYIHRAMQDTLFDEKIAGSFHLTPGSCYDECDNGNHSAIHWDLVLIQTKEMGGGEIYLDGELIRKDGLFVPEALKGLNPENLV</sequence>
<keyword evidence="8" id="KW-0378">Hydrolase</keyword>
<evidence type="ECO:0000256" key="3">
    <source>
        <dbReference type="ARBA" id="ARBA00001947"/>
    </source>
</evidence>
<evidence type="ECO:0000256" key="8">
    <source>
        <dbReference type="ARBA" id="ARBA00022801"/>
    </source>
</evidence>
<keyword evidence="9" id="KW-0482">Metalloprotease</keyword>
<reference evidence="10" key="2">
    <citation type="journal article" date="2021" name="PeerJ">
        <title>Extensive microbial diversity within the chicken gut microbiome revealed by metagenomics and culture.</title>
        <authorList>
            <person name="Gilroy R."/>
            <person name="Ravi A."/>
            <person name="Getino M."/>
            <person name="Pursley I."/>
            <person name="Horton D.L."/>
            <person name="Alikhan N.F."/>
            <person name="Baker D."/>
            <person name="Gharbi K."/>
            <person name="Hall N."/>
            <person name="Watson M."/>
            <person name="Adriaenssens E.M."/>
            <person name="Foster-Nyarko E."/>
            <person name="Jarju S."/>
            <person name="Secka A."/>
            <person name="Antonio M."/>
            <person name="Oren A."/>
            <person name="Chaudhuri R.R."/>
            <person name="La Ragione R."/>
            <person name="Hildebrand F."/>
            <person name="Pallen M.J."/>
        </authorList>
    </citation>
    <scope>NUCLEOTIDE SEQUENCE</scope>
    <source>
        <strain evidence="10">13766</strain>
    </source>
</reference>
<evidence type="ECO:0000256" key="2">
    <source>
        <dbReference type="ARBA" id="ARBA00001946"/>
    </source>
</evidence>
<dbReference type="PANTHER" id="PTHR34448:SF1">
    <property type="entry name" value="BLL6088 PROTEIN"/>
    <property type="match status" value="1"/>
</dbReference>
<name>A0A9D1K5C9_9FIRM</name>
<dbReference type="PANTHER" id="PTHR34448">
    <property type="entry name" value="AMINOPEPTIDASE"/>
    <property type="match status" value="1"/>
</dbReference>
<evidence type="ECO:0000256" key="6">
    <source>
        <dbReference type="ARBA" id="ARBA00022670"/>
    </source>
</evidence>
<comment type="cofactor">
    <cofactor evidence="2">
        <name>Mg(2+)</name>
        <dbReference type="ChEBI" id="CHEBI:18420"/>
    </cofactor>
</comment>
<keyword evidence="5 10" id="KW-0031">Aminopeptidase</keyword>
<dbReference type="InterPro" id="IPR052170">
    <property type="entry name" value="M29_Exopeptidase"/>
</dbReference>
<keyword evidence="7" id="KW-0479">Metal-binding</keyword>
<comment type="cofactor">
    <cofactor evidence="3">
        <name>Zn(2+)</name>
        <dbReference type="ChEBI" id="CHEBI:29105"/>
    </cofactor>
</comment>
<evidence type="ECO:0000256" key="4">
    <source>
        <dbReference type="ARBA" id="ARBA00008236"/>
    </source>
</evidence>
<dbReference type="GO" id="GO:0046872">
    <property type="term" value="F:metal ion binding"/>
    <property type="evidence" value="ECO:0007669"/>
    <property type="project" value="UniProtKB-KW"/>
</dbReference>
<comment type="similarity">
    <text evidence="4">Belongs to the peptidase M29 family.</text>
</comment>
<evidence type="ECO:0000256" key="9">
    <source>
        <dbReference type="ARBA" id="ARBA00023049"/>
    </source>
</evidence>
<dbReference type="AlphaFoldDB" id="A0A9D1K5C9"/>
<reference evidence="10" key="1">
    <citation type="submission" date="2020-10" db="EMBL/GenBank/DDBJ databases">
        <authorList>
            <person name="Gilroy R."/>
        </authorList>
    </citation>
    <scope>NUCLEOTIDE SEQUENCE</scope>
    <source>
        <strain evidence="10">13766</strain>
    </source>
</reference>
<dbReference type="GO" id="GO:0008237">
    <property type="term" value="F:metallopeptidase activity"/>
    <property type="evidence" value="ECO:0007669"/>
    <property type="project" value="UniProtKB-KW"/>
</dbReference>
<proteinExistence type="inferred from homology"/>
<dbReference type="Proteomes" id="UP000824140">
    <property type="component" value="Unassembled WGS sequence"/>
</dbReference>
<dbReference type="InterPro" id="IPR035097">
    <property type="entry name" value="M29_N-terminal"/>
</dbReference>
<dbReference type="Gene3D" id="3.40.1830.10">
    <property type="entry name" value="Thermophilic metalloprotease (M29)"/>
    <property type="match status" value="1"/>
</dbReference>
<dbReference type="Pfam" id="PF02073">
    <property type="entry name" value="Peptidase_M29"/>
    <property type="match status" value="1"/>
</dbReference>
<dbReference type="EMBL" id="DVJN01000096">
    <property type="protein sequence ID" value="HIS92339.1"/>
    <property type="molecule type" value="Genomic_DNA"/>
</dbReference>
<protein>
    <submittedName>
        <fullName evidence="10">Aminopeptidase</fullName>
    </submittedName>
</protein>
<evidence type="ECO:0000313" key="11">
    <source>
        <dbReference type="Proteomes" id="UP000824140"/>
    </source>
</evidence>
<comment type="caution">
    <text evidence="10">The sequence shown here is derived from an EMBL/GenBank/DDBJ whole genome shotgun (WGS) entry which is preliminary data.</text>
</comment>
<dbReference type="GO" id="GO:0004177">
    <property type="term" value="F:aminopeptidase activity"/>
    <property type="evidence" value="ECO:0007669"/>
    <property type="project" value="UniProtKB-KW"/>
</dbReference>
<dbReference type="SUPFAM" id="SSF144052">
    <property type="entry name" value="Thermophilic metalloprotease-like"/>
    <property type="match status" value="1"/>
</dbReference>
<evidence type="ECO:0000256" key="5">
    <source>
        <dbReference type="ARBA" id="ARBA00022438"/>
    </source>
</evidence>
<keyword evidence="6" id="KW-0645">Protease</keyword>
<evidence type="ECO:0000313" key="10">
    <source>
        <dbReference type="EMBL" id="HIS92339.1"/>
    </source>
</evidence>
<dbReference type="InterPro" id="IPR000787">
    <property type="entry name" value="Peptidase_M29"/>
</dbReference>
<accession>A0A9D1K5C9</accession>
<organism evidence="10 11">
    <name type="scientific">Candidatus Alectryocaccomicrobium excrementavium</name>
    <dbReference type="NCBI Taxonomy" id="2840668"/>
    <lineage>
        <taxon>Bacteria</taxon>
        <taxon>Bacillati</taxon>
        <taxon>Bacillota</taxon>
        <taxon>Clostridia</taxon>
        <taxon>Candidatus Alectryocaccomicrobium</taxon>
    </lineage>
</organism>